<keyword evidence="3" id="KW-1003">Cell membrane</keyword>
<sequence>MAKSWSQTLLLASLAGALAGCGTIPDRPVSIRPAGTDLKAASSGDEPIPRVEPPSRSGNADTYVVFGRRYRVRETSEGYREQGTASWYGADFHGRKTSSGPLYDMYELTAAHKSLPLPAYVRVTNLENGRSTVVKVTDRGPFVSGRIIDLSYAAALRLDMLERGTALVEVAALEPYQYLPELVARRAAERERLAAVADRKAQRLVSVVPVQDKPDATERLASAAPVAKGKNKPVERRAAPAGKNGTLYLVGTVSGERGNPPRQLQNRLASQLQRNVRVESTTGSHYQVRVPLRDSSEARQMAVRLAGLGVSHSRVIVD</sequence>
<dbReference type="NCBIfam" id="TIGR00413">
    <property type="entry name" value="rlpA"/>
    <property type="match status" value="1"/>
</dbReference>
<organism evidence="8 9">
    <name type="scientific">Candidatus Competibacter phosphatis</name>
    <dbReference type="NCBI Taxonomy" id="221280"/>
    <lineage>
        <taxon>Bacteria</taxon>
        <taxon>Pseudomonadati</taxon>
        <taxon>Pseudomonadota</taxon>
        <taxon>Gammaproteobacteria</taxon>
        <taxon>Candidatus Competibacteraceae</taxon>
        <taxon>Candidatus Competibacter</taxon>
    </lineage>
</organism>
<evidence type="ECO:0000256" key="3">
    <source>
        <dbReference type="HAMAP-Rule" id="MF_02071"/>
    </source>
</evidence>
<keyword evidence="2 3" id="KW-0961">Cell wall biogenesis/degradation</keyword>
<dbReference type="SUPFAM" id="SSF50685">
    <property type="entry name" value="Barwin-like endoglucanases"/>
    <property type="match status" value="1"/>
</dbReference>
<evidence type="ECO:0000256" key="4">
    <source>
        <dbReference type="RuleBase" id="RU003495"/>
    </source>
</evidence>
<feature type="chain" id="PRO_5047268944" description="Endolytic peptidoglycan transglycosylase RlpA" evidence="6">
    <location>
        <begin position="20"/>
        <end position="318"/>
    </location>
</feature>
<dbReference type="InterPro" id="IPR009009">
    <property type="entry name" value="RlpA-like_DPBB"/>
</dbReference>
<evidence type="ECO:0000313" key="8">
    <source>
        <dbReference type="EMBL" id="NMQ19044.1"/>
    </source>
</evidence>
<feature type="signal peptide" evidence="6">
    <location>
        <begin position="1"/>
        <end position="19"/>
    </location>
</feature>
<feature type="region of interest" description="Disordered" evidence="5">
    <location>
        <begin position="32"/>
        <end position="57"/>
    </location>
</feature>
<dbReference type="CDD" id="cd22268">
    <property type="entry name" value="DPBB_RlpA-like"/>
    <property type="match status" value="1"/>
</dbReference>
<dbReference type="PANTHER" id="PTHR34183">
    <property type="entry name" value="ENDOLYTIC PEPTIDOGLYCAN TRANSGLYCOSYLASE RLPA"/>
    <property type="match status" value="1"/>
</dbReference>
<keyword evidence="3" id="KW-0449">Lipoprotein</keyword>
<evidence type="ECO:0000256" key="6">
    <source>
        <dbReference type="SAM" id="SignalP"/>
    </source>
</evidence>
<dbReference type="PROSITE" id="PS51257">
    <property type="entry name" value="PROKAR_LIPOPROTEIN"/>
    <property type="match status" value="1"/>
</dbReference>
<evidence type="ECO:0000313" key="9">
    <source>
        <dbReference type="Proteomes" id="UP000760480"/>
    </source>
</evidence>
<reference evidence="8 9" key="1">
    <citation type="submission" date="2019-03" db="EMBL/GenBank/DDBJ databases">
        <title>Metabolic reconstructions from genomes of highly enriched 'Candidatus Accumulibacter' and 'Candidatus Competibacter' bioreactor populations.</title>
        <authorList>
            <person name="Annavajhala M.K."/>
            <person name="Welles L."/>
            <person name="Abbas B."/>
            <person name="Sorokin D."/>
            <person name="Park H."/>
            <person name="Van Loosdrecht M."/>
            <person name="Chandran K."/>
        </authorList>
    </citation>
    <scope>NUCLEOTIDE SEQUENCE [LARGE SCALE GENOMIC DNA]</scope>
    <source>
        <strain evidence="8 9">SBR_G</strain>
    </source>
</reference>
<keyword evidence="1 3" id="KW-0456">Lyase</keyword>
<comment type="caution">
    <text evidence="8">The sequence shown here is derived from an EMBL/GenBank/DDBJ whole genome shotgun (WGS) entry which is preliminary data.</text>
</comment>
<dbReference type="RefSeq" id="WP_169248301.1">
    <property type="nucleotide sequence ID" value="NZ_SPMZ01000019.1"/>
</dbReference>
<keyword evidence="3" id="KW-0564">Palmitate</keyword>
<dbReference type="EC" id="4.2.2.-" evidence="3"/>
<comment type="similarity">
    <text evidence="3 4">Belongs to the RlpA family.</text>
</comment>
<dbReference type="InterPro" id="IPR036908">
    <property type="entry name" value="RlpA-like_sf"/>
</dbReference>
<dbReference type="Proteomes" id="UP000760480">
    <property type="component" value="Unassembled WGS sequence"/>
</dbReference>
<dbReference type="Pfam" id="PF03330">
    <property type="entry name" value="DPBB_1"/>
    <property type="match status" value="1"/>
</dbReference>
<dbReference type="InterPro" id="IPR012997">
    <property type="entry name" value="RplA"/>
</dbReference>
<protein>
    <recommendedName>
        <fullName evidence="3">Endolytic peptidoglycan transglycosylase RlpA</fullName>
        <ecNumber evidence="3">4.2.2.-</ecNumber>
    </recommendedName>
</protein>
<keyword evidence="6" id="KW-0732">Signal</keyword>
<name>A0ABX1TK61_9GAMM</name>
<feature type="domain" description="RlpA-like protein double-psi beta-barrel" evidence="7">
    <location>
        <begin position="81"/>
        <end position="169"/>
    </location>
</feature>
<evidence type="ECO:0000259" key="7">
    <source>
        <dbReference type="Pfam" id="PF03330"/>
    </source>
</evidence>
<keyword evidence="3" id="KW-0472">Membrane</keyword>
<evidence type="ECO:0000256" key="2">
    <source>
        <dbReference type="ARBA" id="ARBA00023316"/>
    </source>
</evidence>
<keyword evidence="9" id="KW-1185">Reference proteome</keyword>
<accession>A0ABX1TK61</accession>
<comment type="subcellular location">
    <subcellularLocation>
        <location evidence="3">Cell membrane</location>
        <topology evidence="3">Lipid-anchor</topology>
    </subcellularLocation>
</comment>
<evidence type="ECO:0000256" key="5">
    <source>
        <dbReference type="SAM" id="MobiDB-lite"/>
    </source>
</evidence>
<dbReference type="InterPro" id="IPR034718">
    <property type="entry name" value="RlpA"/>
</dbReference>
<dbReference type="PANTHER" id="PTHR34183:SF1">
    <property type="entry name" value="ENDOLYTIC PEPTIDOGLYCAN TRANSGLYCOSYLASE RLPA"/>
    <property type="match status" value="1"/>
</dbReference>
<dbReference type="HAMAP" id="MF_02071">
    <property type="entry name" value="RlpA"/>
    <property type="match status" value="1"/>
</dbReference>
<gene>
    <name evidence="3" type="primary">rlpA</name>
    <name evidence="8" type="ORF">E4P82_07400</name>
</gene>
<proteinExistence type="inferred from homology"/>
<dbReference type="EMBL" id="SPMZ01000019">
    <property type="protein sequence ID" value="NMQ19044.1"/>
    <property type="molecule type" value="Genomic_DNA"/>
</dbReference>
<dbReference type="Gene3D" id="2.40.40.10">
    <property type="entry name" value="RlpA-like domain"/>
    <property type="match status" value="1"/>
</dbReference>
<evidence type="ECO:0000256" key="1">
    <source>
        <dbReference type="ARBA" id="ARBA00023239"/>
    </source>
</evidence>
<comment type="function">
    <text evidence="3">Lytic transglycosylase with a strong preference for naked glycan strands that lack stem peptides.</text>
</comment>